<dbReference type="Pfam" id="PF11984">
    <property type="entry name" value="DUF3485"/>
    <property type="match status" value="1"/>
</dbReference>
<dbReference type="InterPro" id="IPR019127">
    <property type="entry name" value="Exosortase"/>
</dbReference>
<evidence type="ECO:0000259" key="9">
    <source>
        <dbReference type="Pfam" id="PF11984"/>
    </source>
</evidence>
<dbReference type="RefSeq" id="WP_072745743.1">
    <property type="nucleotide sequence ID" value="NZ_FOHL01000002.1"/>
</dbReference>
<dbReference type="Pfam" id="PF09721">
    <property type="entry name" value="Exosortase_EpsH"/>
    <property type="match status" value="1"/>
</dbReference>
<gene>
    <name evidence="10" type="ORF">SAMN05216200_101143</name>
</gene>
<feature type="transmembrane region" description="Helical" evidence="8">
    <location>
        <begin position="199"/>
        <end position="216"/>
    </location>
</feature>
<evidence type="ECO:0000256" key="4">
    <source>
        <dbReference type="ARBA" id="ARBA00022692"/>
    </source>
</evidence>
<evidence type="ECO:0000256" key="3">
    <source>
        <dbReference type="ARBA" id="ARBA00022670"/>
    </source>
</evidence>
<dbReference type="AlphaFoldDB" id="A0A1M7RUL2"/>
<evidence type="ECO:0000313" key="10">
    <source>
        <dbReference type="EMBL" id="SHN49778.1"/>
    </source>
</evidence>
<dbReference type="InterPro" id="IPR026491">
    <property type="entry name" value="ExosortD_VPLPA"/>
</dbReference>
<proteinExistence type="predicted"/>
<dbReference type="EMBL" id="FRDL01000001">
    <property type="protein sequence ID" value="SHN49778.1"/>
    <property type="molecule type" value="Genomic_DNA"/>
</dbReference>
<feature type="transmembrane region" description="Helical" evidence="8">
    <location>
        <begin position="106"/>
        <end position="124"/>
    </location>
</feature>
<dbReference type="InterPro" id="IPR013426">
    <property type="entry name" value="EpsH-like"/>
</dbReference>
<dbReference type="NCBIfam" id="TIGR04178">
    <property type="entry name" value="exo_archaeo"/>
    <property type="match status" value="1"/>
</dbReference>
<dbReference type="InterPro" id="IPR026392">
    <property type="entry name" value="Exo/Archaeosortase_dom"/>
</dbReference>
<keyword evidence="6 8" id="KW-1133">Transmembrane helix</keyword>
<keyword evidence="2" id="KW-1003">Cell membrane</keyword>
<reference evidence="10 11" key="1">
    <citation type="submission" date="2016-12" db="EMBL/GenBank/DDBJ databases">
        <authorList>
            <person name="Song W.-J."/>
            <person name="Kurnit D.M."/>
        </authorList>
    </citation>
    <scope>NUCLEOTIDE SEQUENCE [LARGE SCALE GENOMIC DNA]</scope>
    <source>
        <strain evidence="10 11">CGMCC 1.10808</strain>
    </source>
</reference>
<feature type="transmembrane region" description="Helical" evidence="8">
    <location>
        <begin position="223"/>
        <end position="246"/>
    </location>
</feature>
<evidence type="ECO:0000313" key="11">
    <source>
        <dbReference type="Proteomes" id="UP000184066"/>
    </source>
</evidence>
<dbReference type="Proteomes" id="UP000184066">
    <property type="component" value="Unassembled WGS sequence"/>
</dbReference>
<comment type="subcellular location">
    <subcellularLocation>
        <location evidence="1">Cell membrane</location>
        <topology evidence="1">Multi-pass membrane protein</topology>
    </subcellularLocation>
</comment>
<organism evidence="10 11">
    <name type="scientific">Oceanicella actignis</name>
    <dbReference type="NCBI Taxonomy" id="1189325"/>
    <lineage>
        <taxon>Bacteria</taxon>
        <taxon>Pseudomonadati</taxon>
        <taxon>Pseudomonadota</taxon>
        <taxon>Alphaproteobacteria</taxon>
        <taxon>Rhodobacterales</taxon>
        <taxon>Paracoccaceae</taxon>
        <taxon>Oceanicella</taxon>
    </lineage>
</organism>
<feature type="transmembrane region" description="Helical" evidence="8">
    <location>
        <begin position="258"/>
        <end position="280"/>
    </location>
</feature>
<dbReference type="GO" id="GO:0008233">
    <property type="term" value="F:peptidase activity"/>
    <property type="evidence" value="ECO:0007669"/>
    <property type="project" value="UniProtKB-KW"/>
</dbReference>
<accession>A0A1M7RUL2</accession>
<name>A0A1M7RUL2_9RHOB</name>
<feature type="transmembrane region" description="Helical" evidence="8">
    <location>
        <begin position="20"/>
        <end position="37"/>
    </location>
</feature>
<dbReference type="GO" id="GO:0006508">
    <property type="term" value="P:proteolysis"/>
    <property type="evidence" value="ECO:0007669"/>
    <property type="project" value="UniProtKB-KW"/>
</dbReference>
<feature type="domain" description="Methanolan biosynthesis EpsI" evidence="9">
    <location>
        <begin position="322"/>
        <end position="528"/>
    </location>
</feature>
<dbReference type="OrthoDB" id="9797363at2"/>
<keyword evidence="3" id="KW-0645">Protease</keyword>
<keyword evidence="5" id="KW-0378">Hydrolase</keyword>
<dbReference type="STRING" id="1189325.SAMN04488119_102375"/>
<sequence>MTSSADAAAQGARPSPAGPVWLGLCLLASAPIFWPGIESLLKAWSTPEYSHGPVIPLLSGYMYLREMRDVPPAQGPIRDRGKGLAVLALGLFLAVAGNLVRIPDIVTYGMIVWIFGMILTAYGFRRGLTFWPSVLHLVFMLPLPQFLYWQVTVGLQLISSQIGVELIRLAGVPVFLDGNVIDLGVYKLQVAEACSGLRYLFPIMSFSYVFCVLYRGPWWHKAALLLSAMPLAVLMNSIRIGVIGVLVDRYGIGMAEGFLHLFEGWVIFAACIALLFLLAWTLQRLQPRPMPLAEALDLDFDNVLPQLRRAFDIAPGRAALAALALTAGTSAAWALAPGADRAAVPREPFALFPRQLGEWRGASGLLDRDIERVLGADDYYTALYARPGDADGVDFFVAYYDKLTEGGGIHSPEVCIPVGGWEMSRIALQELTFPPETGIAPFVAKRAVIQKGENRQLVYYWFEQRGRRITNDFLAKALVVWDSLRLGRTDGALVRVITPIGRGENAMAEAEARLRDFLAEALVPLPRFVPPHPPLADPRAG</sequence>
<keyword evidence="7 8" id="KW-0472">Membrane</keyword>
<dbReference type="InterPro" id="IPR014263">
    <property type="entry name" value="Methanolan_biosynth_EpsI"/>
</dbReference>
<dbReference type="GO" id="GO:0005886">
    <property type="term" value="C:plasma membrane"/>
    <property type="evidence" value="ECO:0007669"/>
    <property type="project" value="UniProtKB-SubCell"/>
</dbReference>
<evidence type="ECO:0000256" key="2">
    <source>
        <dbReference type="ARBA" id="ARBA00022475"/>
    </source>
</evidence>
<evidence type="ECO:0000256" key="1">
    <source>
        <dbReference type="ARBA" id="ARBA00004651"/>
    </source>
</evidence>
<dbReference type="NCBIfam" id="TIGR02602">
    <property type="entry name" value="8TM_EpsH"/>
    <property type="match status" value="1"/>
</dbReference>
<feature type="transmembrane region" description="Helical" evidence="8">
    <location>
        <begin position="84"/>
        <end position="100"/>
    </location>
</feature>
<dbReference type="NCBIfam" id="TIGR02914">
    <property type="entry name" value="EpsI_fam"/>
    <property type="match status" value="1"/>
</dbReference>
<protein>
    <submittedName>
        <fullName evidence="10">Exosortase D, VPLPA-CTERM-specific</fullName>
    </submittedName>
</protein>
<evidence type="ECO:0000256" key="8">
    <source>
        <dbReference type="SAM" id="Phobius"/>
    </source>
</evidence>
<evidence type="ECO:0000256" key="6">
    <source>
        <dbReference type="ARBA" id="ARBA00022989"/>
    </source>
</evidence>
<keyword evidence="4 8" id="KW-0812">Transmembrane</keyword>
<evidence type="ECO:0000256" key="7">
    <source>
        <dbReference type="ARBA" id="ARBA00023136"/>
    </source>
</evidence>
<dbReference type="NCBIfam" id="TIGR04152">
    <property type="entry name" value="exosort_VPLPA"/>
    <property type="match status" value="1"/>
</dbReference>
<evidence type="ECO:0000256" key="5">
    <source>
        <dbReference type="ARBA" id="ARBA00022801"/>
    </source>
</evidence>
<keyword evidence="11" id="KW-1185">Reference proteome</keyword>